<dbReference type="RefSeq" id="WP_271174141.1">
    <property type="nucleotide sequence ID" value="NZ_BSEJ01000013.1"/>
</dbReference>
<gene>
    <name evidence="1" type="ORF">GCM10017576_25770</name>
</gene>
<evidence type="ECO:0000313" key="2">
    <source>
        <dbReference type="Proteomes" id="UP001142462"/>
    </source>
</evidence>
<comment type="caution">
    <text evidence="1">The sequence shown here is derived from an EMBL/GenBank/DDBJ whole genome shotgun (WGS) entry which is preliminary data.</text>
</comment>
<accession>A0A9W6H4H3</accession>
<reference evidence="1" key="1">
    <citation type="journal article" date="2014" name="Int. J. Syst. Evol. Microbiol.">
        <title>Complete genome sequence of Corynebacterium casei LMG S-19264T (=DSM 44701T), isolated from a smear-ripened cheese.</title>
        <authorList>
            <consortium name="US DOE Joint Genome Institute (JGI-PGF)"/>
            <person name="Walter F."/>
            <person name="Albersmeier A."/>
            <person name="Kalinowski J."/>
            <person name="Ruckert C."/>
        </authorList>
    </citation>
    <scope>NUCLEOTIDE SEQUENCE</scope>
    <source>
        <strain evidence="1">VKM Ac-1020</strain>
    </source>
</reference>
<sequence>MPTSLPRIQVTVTDAVAHALETARRSWPTASRSELIARLAVERAQEIESQRETSRQRRRQALARLRGTFDEAYPAGHLDDLREDWRE</sequence>
<proteinExistence type="predicted"/>
<dbReference type="EMBL" id="BSEJ01000013">
    <property type="protein sequence ID" value="GLJ62447.1"/>
    <property type="molecule type" value="Genomic_DNA"/>
</dbReference>
<dbReference type="AlphaFoldDB" id="A0A9W6H4H3"/>
<keyword evidence="2" id="KW-1185">Reference proteome</keyword>
<reference evidence="1" key="2">
    <citation type="submission" date="2023-01" db="EMBL/GenBank/DDBJ databases">
        <authorList>
            <person name="Sun Q."/>
            <person name="Evtushenko L."/>
        </authorList>
    </citation>
    <scope>NUCLEOTIDE SEQUENCE</scope>
    <source>
        <strain evidence="1">VKM Ac-1020</strain>
    </source>
</reference>
<organism evidence="1 2">
    <name type="scientific">Microbacterium barkeri</name>
    <dbReference type="NCBI Taxonomy" id="33917"/>
    <lineage>
        <taxon>Bacteria</taxon>
        <taxon>Bacillati</taxon>
        <taxon>Actinomycetota</taxon>
        <taxon>Actinomycetes</taxon>
        <taxon>Micrococcales</taxon>
        <taxon>Microbacteriaceae</taxon>
        <taxon>Microbacterium</taxon>
    </lineage>
</organism>
<name>A0A9W6H4H3_9MICO</name>
<evidence type="ECO:0000313" key="1">
    <source>
        <dbReference type="EMBL" id="GLJ62447.1"/>
    </source>
</evidence>
<dbReference type="Proteomes" id="UP001142462">
    <property type="component" value="Unassembled WGS sequence"/>
</dbReference>
<protein>
    <submittedName>
        <fullName evidence="1">Uncharacterized protein</fullName>
    </submittedName>
</protein>